<feature type="chain" id="PRO_5040311439" description="Alpha/beta-hydrolase" evidence="1">
    <location>
        <begin position="20"/>
        <end position="288"/>
    </location>
</feature>
<organism evidence="2 3">
    <name type="scientific">Curvularia clavata</name>
    <dbReference type="NCBI Taxonomy" id="95742"/>
    <lineage>
        <taxon>Eukaryota</taxon>
        <taxon>Fungi</taxon>
        <taxon>Dikarya</taxon>
        <taxon>Ascomycota</taxon>
        <taxon>Pezizomycotina</taxon>
        <taxon>Dothideomycetes</taxon>
        <taxon>Pleosporomycetidae</taxon>
        <taxon>Pleosporales</taxon>
        <taxon>Pleosporineae</taxon>
        <taxon>Pleosporaceae</taxon>
        <taxon>Curvularia</taxon>
    </lineage>
</organism>
<keyword evidence="3" id="KW-1185">Reference proteome</keyword>
<dbReference type="PANTHER" id="PTHR33428">
    <property type="entry name" value="CHLOROPHYLLASE-2, CHLOROPLASTIC"/>
    <property type="match status" value="1"/>
</dbReference>
<evidence type="ECO:0008006" key="4">
    <source>
        <dbReference type="Google" id="ProtNLM"/>
    </source>
</evidence>
<feature type="signal peptide" evidence="1">
    <location>
        <begin position="1"/>
        <end position="19"/>
    </location>
</feature>
<evidence type="ECO:0000313" key="2">
    <source>
        <dbReference type="EMBL" id="USP77433.1"/>
    </source>
</evidence>
<gene>
    <name evidence="2" type="ORF">yc1106_04707</name>
</gene>
<proteinExistence type="predicted"/>
<sequence>MRHTFSLALAALFVGNVTASPLQLETLETDSTIVPYVDSSLPNHTIYFPSGVPKAGSGKFPVLIWGNGACNVDGTDNQVFLKHVAANGFIAIAEGIMAPDTTNTTQATAMSMQGPSNDKTMKHAIDWIYQNAGKGKYASVDASRLMTAGFSCGGLEAAYNFPDHRVATVGIVSSGLVDEDKQYLASTWKKPVLYVLGGPTDPALDNGNRDFKNIPIGTPKWKGILPLGHGGDLWHTDGGKFGKAVLNWALWNLKGNQDAAQYFKSGWRADGWDEASADLDKLKPVGGH</sequence>
<dbReference type="OrthoDB" id="2141514at2759"/>
<evidence type="ECO:0000313" key="3">
    <source>
        <dbReference type="Proteomes" id="UP001056012"/>
    </source>
</evidence>
<reference evidence="2" key="1">
    <citation type="submission" date="2021-12" db="EMBL/GenBank/DDBJ databases">
        <title>Curvularia clavata genome.</title>
        <authorList>
            <person name="Cao Y."/>
        </authorList>
    </citation>
    <scope>NUCLEOTIDE SEQUENCE</scope>
    <source>
        <strain evidence="2">Yc1106</strain>
    </source>
</reference>
<dbReference type="VEuPathDB" id="FungiDB:yc1106_04707"/>
<dbReference type="EMBL" id="CP089276">
    <property type="protein sequence ID" value="USP77433.1"/>
    <property type="molecule type" value="Genomic_DNA"/>
</dbReference>
<dbReference type="PANTHER" id="PTHR33428:SF14">
    <property type="entry name" value="CARBOXYLESTERASE TYPE B DOMAIN-CONTAINING PROTEIN"/>
    <property type="match status" value="1"/>
</dbReference>
<protein>
    <recommendedName>
        <fullName evidence="4">Alpha/beta-hydrolase</fullName>
    </recommendedName>
</protein>
<dbReference type="AlphaFoldDB" id="A0A9Q8ZBU2"/>
<dbReference type="SUPFAM" id="SSF53474">
    <property type="entry name" value="alpha/beta-Hydrolases"/>
    <property type="match status" value="1"/>
</dbReference>
<accession>A0A9Q8ZBU2</accession>
<dbReference type="Proteomes" id="UP001056012">
    <property type="component" value="Chromosome 3"/>
</dbReference>
<dbReference type="InterPro" id="IPR029058">
    <property type="entry name" value="AB_hydrolase_fold"/>
</dbReference>
<evidence type="ECO:0000256" key="1">
    <source>
        <dbReference type="SAM" id="SignalP"/>
    </source>
</evidence>
<dbReference type="Gene3D" id="3.40.50.1820">
    <property type="entry name" value="alpha/beta hydrolase"/>
    <property type="match status" value="1"/>
</dbReference>
<name>A0A9Q8ZBU2_CURCL</name>
<keyword evidence="1" id="KW-0732">Signal</keyword>